<accession>A0A7J5XIJ6</accession>
<dbReference type="EMBL" id="JAAKFY010000023">
    <property type="protein sequence ID" value="KAF3836800.1"/>
    <property type="molecule type" value="Genomic_DNA"/>
</dbReference>
<proteinExistence type="predicted"/>
<gene>
    <name evidence="1" type="ORF">F7725_004264</name>
</gene>
<evidence type="ECO:0000313" key="1">
    <source>
        <dbReference type="EMBL" id="KAF3836800.1"/>
    </source>
</evidence>
<comment type="caution">
    <text evidence="1">The sequence shown here is derived from an EMBL/GenBank/DDBJ whole genome shotgun (WGS) entry which is preliminary data.</text>
</comment>
<feature type="non-terminal residue" evidence="1">
    <location>
        <position position="225"/>
    </location>
</feature>
<dbReference type="AlphaFoldDB" id="A0A7J5XIJ6"/>
<keyword evidence="2" id="KW-1185">Reference proteome</keyword>
<dbReference type="Proteomes" id="UP000518266">
    <property type="component" value="Unassembled WGS sequence"/>
</dbReference>
<dbReference type="OrthoDB" id="8187670at2759"/>
<reference evidence="1 2" key="1">
    <citation type="submission" date="2020-03" db="EMBL/GenBank/DDBJ databases">
        <title>Dissostichus mawsoni Genome sequencing and assembly.</title>
        <authorList>
            <person name="Park H."/>
        </authorList>
    </citation>
    <scope>NUCLEOTIDE SEQUENCE [LARGE SCALE GENOMIC DNA]</scope>
    <source>
        <strain evidence="1">DM0001</strain>
        <tissue evidence="1">Muscle</tissue>
    </source>
</reference>
<protein>
    <submittedName>
        <fullName evidence="1">Uncharacterized protein</fullName>
    </submittedName>
</protein>
<sequence>RSTKCTPYFAQFGRHPRVPGVINATLNDGDDTSVLVPADEAEQQLEAKAAAIADLHTKIYQNIQIAQQRQKISYEKHKGKNVKSFLINVGDEVLRANKRKEGRKGGKLECNWFGPYVVSSITNKLDSWDQLLTTSMPSGAKYAKELHPIQDMLLSYVLDHNRPGAEVIVKEGDVCLTREDFWSLGLPQSMESNVDWKHVPEDGTRATQRHVRFSTDIIGLLFSFE</sequence>
<evidence type="ECO:0000313" key="2">
    <source>
        <dbReference type="Proteomes" id="UP000518266"/>
    </source>
</evidence>
<name>A0A7J5XIJ6_DISMA</name>
<organism evidence="1 2">
    <name type="scientific">Dissostichus mawsoni</name>
    <name type="common">Antarctic cod</name>
    <dbReference type="NCBI Taxonomy" id="36200"/>
    <lineage>
        <taxon>Eukaryota</taxon>
        <taxon>Metazoa</taxon>
        <taxon>Chordata</taxon>
        <taxon>Craniata</taxon>
        <taxon>Vertebrata</taxon>
        <taxon>Euteleostomi</taxon>
        <taxon>Actinopterygii</taxon>
        <taxon>Neopterygii</taxon>
        <taxon>Teleostei</taxon>
        <taxon>Neoteleostei</taxon>
        <taxon>Acanthomorphata</taxon>
        <taxon>Eupercaria</taxon>
        <taxon>Perciformes</taxon>
        <taxon>Notothenioidei</taxon>
        <taxon>Nototheniidae</taxon>
        <taxon>Dissostichus</taxon>
    </lineage>
</organism>